<organism evidence="2 3">
    <name type="scientific">Nostoc punctiforme NIES-2108</name>
    <dbReference type="NCBI Taxonomy" id="1356359"/>
    <lineage>
        <taxon>Bacteria</taxon>
        <taxon>Bacillati</taxon>
        <taxon>Cyanobacteriota</taxon>
        <taxon>Cyanophyceae</taxon>
        <taxon>Nostocales</taxon>
        <taxon>Nostocaceae</taxon>
        <taxon>Nostoc</taxon>
    </lineage>
</organism>
<proteinExistence type="predicted"/>
<protein>
    <recommendedName>
        <fullName evidence="1">Novel STAND NTPase 3 domain-containing protein</fullName>
    </recommendedName>
</protein>
<dbReference type="Pfam" id="PF20720">
    <property type="entry name" value="nSTAND3"/>
    <property type="match status" value="1"/>
</dbReference>
<evidence type="ECO:0000313" key="3">
    <source>
        <dbReference type="Proteomes" id="UP000252085"/>
    </source>
</evidence>
<dbReference type="AlphaFoldDB" id="A0A367RBS9"/>
<reference evidence="2 3" key="1">
    <citation type="submission" date="2016-04" db="EMBL/GenBank/DDBJ databases">
        <authorList>
            <person name="Evans L.H."/>
            <person name="Alamgir A."/>
            <person name="Owens N."/>
            <person name="Weber N.D."/>
            <person name="Virtaneva K."/>
            <person name="Barbian K."/>
            <person name="Babar A."/>
            <person name="Rosenke K."/>
        </authorList>
    </citation>
    <scope>NUCLEOTIDE SEQUENCE [LARGE SCALE GENOMIC DNA]</scope>
    <source>
        <strain evidence="2">NIES-2108</strain>
    </source>
</reference>
<dbReference type="InterPro" id="IPR027417">
    <property type="entry name" value="P-loop_NTPase"/>
</dbReference>
<dbReference type="EMBL" id="LXQE01000157">
    <property type="protein sequence ID" value="RCJ33977.1"/>
    <property type="molecule type" value="Genomic_DNA"/>
</dbReference>
<sequence length="1274" mass="150285">MSKINQIQNELRQQSGEKFQKLADAYLHKKGYEQINPLGSVIGADKVRTGTPDTLVILPNGKYVFAEYTTEKKGVAQKFKKDLDKCFDEAKTGISVEKIQEIVLCHTSMLSPDEEVLLREECQNRGVNLNIFGLGPISYDLYQKYPGIARDFLGVEVDTGQIVDLDEFIKAYDKKAATPLNTTFHFREEELEQVLQGLNNSNLVIVSGKAGIGKSRLALESCNQFLVSHPEYQVRCIFLRGADIFEDLRVYFSEPGSHLIFVDDANRVNSFEYFIQILHDQREDQQIKVIATVRDYAFEKVKELAHSYKNRTEIELNSLDENQIKQILQDEYEILNSLYLNRIADIAQGNPRLAIMAALLAKRENRLDSINNVSNLYDEYYSSIRKDLQELGDENLLKAAGIVAFFRTVDSSNEKMIEEIETAFGISQEVFWKAVRQLHDRELLDMYENEIVRVSDQVLATYLFYLAFFKEKLLNFATLLNHFFPQLQYRIVDALNPVMNTFDRKIIIEVILPHVNQAWQTYKNAGDEKNLMQFIQVFWFLKQTDILIYIQNCISAMEPELADLSNLEIKANSNIPSLSLLSTLGLFNHSDENNLQMALELILEYVTKRPTEISQVLYLLTERFGFDHESYRYGFAIQQIVIDVLWKRVKDGENIMFSKLFIAVAEHYLYTDFNTTRMKGKGINIFNFTLPQTPEIAELRQEIWQRVFQLYQVTILKEDVLNLLYNYSTSGYKVSVNEIIMQDSSEVLPFIESYLDASSYSHCLIVQNYLDKLEDKKLEISQNDHINLVLLKLNTNLWRCLLCKNLRDLFTNKTYTMSEIIISDRLERRHLNLEYEEYEQLRQQRIQDFFVIYNLEDYKQFFEQCLEIREEINRRNHNIYHFPSQVVTVLINLANRDPQLYSDVVKNYISLGNPLKINDFRLINHLIQVLGIDKTFEIINQSSYSLKRKWLFDFYRLLPQELIREEHLVQLYSLYIESEAGEIPDDLDFVLKYHVLDENVLLKIVKILLGNGSKNSNKSYPLSCLFDRYKVSTVLLKFFENQLDVLKKAYLQVLKNDWDIDDDGKYFAYILKCDPEFILEYMEWIYHQEYQSYHFHNGRDYSFLWRCDNYENLMSQIIEYIYQQDEEHLSLGSIRLSKFFILSADGKDNTILWERQDHILIQLLEFRCDDIPFIQFIFDIVTNFSHERRRSFVEFFIKNNKKFYDFEKLRLEPSSWSCVGSWVPVYQNRVEYLESLLPLFNSVSFLQHKQYVEVIIKGLWEEIEREKKRNFMHD</sequence>
<dbReference type="SUPFAM" id="SSF52540">
    <property type="entry name" value="P-loop containing nucleoside triphosphate hydrolases"/>
    <property type="match status" value="1"/>
</dbReference>
<comment type="caution">
    <text evidence="2">The sequence shown here is derived from an EMBL/GenBank/DDBJ whole genome shotgun (WGS) entry which is preliminary data.</text>
</comment>
<gene>
    <name evidence="2" type="ORF">A6769_23345</name>
</gene>
<feature type="domain" description="Novel STAND NTPase 3" evidence="1">
    <location>
        <begin position="188"/>
        <end position="330"/>
    </location>
</feature>
<dbReference type="Gene3D" id="3.40.50.300">
    <property type="entry name" value="P-loop containing nucleotide triphosphate hydrolases"/>
    <property type="match status" value="1"/>
</dbReference>
<evidence type="ECO:0000313" key="2">
    <source>
        <dbReference type="EMBL" id="RCJ33977.1"/>
    </source>
</evidence>
<accession>A0A367RBS9</accession>
<dbReference type="Proteomes" id="UP000252085">
    <property type="component" value="Unassembled WGS sequence"/>
</dbReference>
<name>A0A367RBS9_NOSPU</name>
<dbReference type="InterPro" id="IPR049050">
    <property type="entry name" value="nSTAND3"/>
</dbReference>
<evidence type="ECO:0000259" key="1">
    <source>
        <dbReference type="Pfam" id="PF20720"/>
    </source>
</evidence>